<dbReference type="STRING" id="5599.A0A177D9W7"/>
<proteinExistence type="predicted"/>
<dbReference type="Pfam" id="PF06985">
    <property type="entry name" value="HET"/>
    <property type="match status" value="1"/>
</dbReference>
<dbReference type="AlphaFoldDB" id="A0A177D9W7"/>
<dbReference type="RefSeq" id="XP_018381747.1">
    <property type="nucleotide sequence ID" value="XM_018531539.1"/>
</dbReference>
<gene>
    <name evidence="2" type="ORF">CC77DRAFT_401370</name>
</gene>
<reference evidence="2 3" key="1">
    <citation type="submission" date="2016-05" db="EMBL/GenBank/DDBJ databases">
        <title>Comparative analysis of secretome profiles of manganese(II)-oxidizing ascomycete fungi.</title>
        <authorList>
            <consortium name="DOE Joint Genome Institute"/>
            <person name="Zeiner C.A."/>
            <person name="Purvine S.O."/>
            <person name="Zink E.M."/>
            <person name="Wu S."/>
            <person name="Pasa-Tolic L."/>
            <person name="Chaput D.L."/>
            <person name="Haridas S."/>
            <person name="Grigoriev I.V."/>
            <person name="Santelli C.M."/>
            <person name="Hansel C.M."/>
        </authorList>
    </citation>
    <scope>NUCLEOTIDE SEQUENCE [LARGE SCALE GENOMIC DNA]</scope>
    <source>
        <strain evidence="2 3">SRC1lrK2f</strain>
    </source>
</reference>
<dbReference type="VEuPathDB" id="FungiDB:CC77DRAFT_401370"/>
<dbReference type="OMA" id="TCERCHE"/>
<sequence>MTLQELPVHTEFIWEAGQYSHHVSIKGSEGSIVPKFGSQQLTKTGFNFFTRRIRCSPQVCPVCLNPENYEGDCMPAERVVCTSKPFCLGCEIIAWALEPYKGWLKELKELGERKGIMVNGLPYLKSHHGGYLWGGGNPRTTLIDVLIRSKPCQPTEGVSPELTNSPCPWNFPRIGPEITGHTGSLAAIEKARNWYSECLVNHKRCLPNSGSPLPTRIILIEGNTKARLHTSSAEHASYACLSHCWGGQSVIQTTTRTLEQFTTNLPWEELPQTFQDAIQFAHGLGFKYLWIDSLCIMQDSIDDWRHEGSRMSQIYANASVTLSSTWAANPSQGCFATSDEQYVSRTRNFVNADDETYELHCHQRLPTIKSSLDEAPLLQRGWVFQERMLSNRIVHFMRQELWWECRESLTCECRLKGHNEDTHIFNMGQIARMNGFCSFDEIEGNWQHLVRIYTKKSLTFPSDIFPALQGLAKLVPSSMGRYLAGHWESTLAQSLCWHAMEAAQTKPQEWRAPSWSWAAAQGQVIWPLYERDRKIQTCAKILGAMTRPKGDDPMGEISYGVIYLKGRYLVGQIQDTRTSDEHLPSSITLKGSRPCTSPKSFICYPSWDSVHHEDGAQIVALKILEVANLSSCGRKTSVEQYWLILRAIKGVQGKYMRIGIMEESGAENIGSRLRNLNDLYEEESVEMDFKIV</sequence>
<organism evidence="2 3">
    <name type="scientific">Alternaria alternata</name>
    <name type="common">Alternaria rot fungus</name>
    <name type="synonym">Torula alternata</name>
    <dbReference type="NCBI Taxonomy" id="5599"/>
    <lineage>
        <taxon>Eukaryota</taxon>
        <taxon>Fungi</taxon>
        <taxon>Dikarya</taxon>
        <taxon>Ascomycota</taxon>
        <taxon>Pezizomycotina</taxon>
        <taxon>Dothideomycetes</taxon>
        <taxon>Pleosporomycetidae</taxon>
        <taxon>Pleosporales</taxon>
        <taxon>Pleosporineae</taxon>
        <taxon>Pleosporaceae</taxon>
        <taxon>Alternaria</taxon>
        <taxon>Alternaria sect. Alternaria</taxon>
        <taxon>Alternaria alternata complex</taxon>
    </lineage>
</organism>
<protein>
    <submittedName>
        <fullName evidence="2">HET-domain-containing protein</fullName>
    </submittedName>
</protein>
<dbReference type="Proteomes" id="UP000077248">
    <property type="component" value="Unassembled WGS sequence"/>
</dbReference>
<evidence type="ECO:0000313" key="3">
    <source>
        <dbReference type="Proteomes" id="UP000077248"/>
    </source>
</evidence>
<evidence type="ECO:0000313" key="2">
    <source>
        <dbReference type="EMBL" id="OAG16326.1"/>
    </source>
</evidence>
<keyword evidence="3" id="KW-1185">Reference proteome</keyword>
<name>A0A177D9W7_ALTAL</name>
<dbReference type="GeneID" id="29117133"/>
<dbReference type="EMBL" id="KV441490">
    <property type="protein sequence ID" value="OAG16326.1"/>
    <property type="molecule type" value="Genomic_DNA"/>
</dbReference>
<dbReference type="PANTHER" id="PTHR33112">
    <property type="entry name" value="DOMAIN PROTEIN, PUTATIVE-RELATED"/>
    <property type="match status" value="1"/>
</dbReference>
<dbReference type="PANTHER" id="PTHR33112:SF9">
    <property type="entry name" value="HETEROKARYON INCOMPATIBILITY DOMAIN-CONTAINING PROTEIN"/>
    <property type="match status" value="1"/>
</dbReference>
<feature type="domain" description="Heterokaryon incompatibility" evidence="1">
    <location>
        <begin position="238"/>
        <end position="386"/>
    </location>
</feature>
<dbReference type="KEGG" id="aalt:CC77DRAFT_401370"/>
<evidence type="ECO:0000259" key="1">
    <source>
        <dbReference type="Pfam" id="PF06985"/>
    </source>
</evidence>
<accession>A0A177D9W7</accession>
<dbReference type="InterPro" id="IPR010730">
    <property type="entry name" value="HET"/>
</dbReference>